<dbReference type="PANTHER" id="PTHR12320">
    <property type="entry name" value="PROTEIN PHOSPHATASE 2C"/>
    <property type="match status" value="1"/>
</dbReference>
<dbReference type="Pfam" id="PF07228">
    <property type="entry name" value="SpoIIE"/>
    <property type="match status" value="1"/>
</dbReference>
<comment type="catalytic activity">
    <reaction evidence="1 3">
        <text>O-phospho-L-seryl-[protein] + H2O = L-seryl-[protein] + phosphate</text>
        <dbReference type="Rhea" id="RHEA:20629"/>
        <dbReference type="Rhea" id="RHEA-COMP:9863"/>
        <dbReference type="Rhea" id="RHEA-COMP:11604"/>
        <dbReference type="ChEBI" id="CHEBI:15377"/>
        <dbReference type="ChEBI" id="CHEBI:29999"/>
        <dbReference type="ChEBI" id="CHEBI:43474"/>
        <dbReference type="ChEBI" id="CHEBI:83421"/>
        <dbReference type="EC" id="3.1.3.16"/>
    </reaction>
</comment>
<dbReference type="SMART" id="SM00331">
    <property type="entry name" value="PP2C_SIG"/>
    <property type="match status" value="1"/>
</dbReference>
<evidence type="ECO:0000313" key="7">
    <source>
        <dbReference type="Proteomes" id="UP001497457"/>
    </source>
</evidence>
<dbReference type="EC" id="3.1.3.16" evidence="3"/>
<dbReference type="Gene3D" id="3.60.40.10">
    <property type="entry name" value="PPM-type phosphatase domain"/>
    <property type="match status" value="1"/>
</dbReference>
<comment type="cofactor">
    <cofactor evidence="3">
        <name>Mn(2+)</name>
        <dbReference type="ChEBI" id="CHEBI:29035"/>
    </cofactor>
</comment>
<keyword evidence="3" id="KW-0378">Hydrolase</keyword>
<sequence length="327" mass="34712">MEKLISPQTLSEIDERIPDAIRFAFGIRYRASPTPSPGEPDEIANFAAALLPPRAPGEPDTAAAVPAKRERDEDGDEEDVPRRDLRMEFASCYLKRHDEDAHFGHADTCVVGVADGVGGYRHHGVDASAFARELMRSAHEEAVTAPPGTRVCPLTLLERAYERTAASGTPAASTAAIVSLAGGALRWVNVGDSGFAVFRDGRLLIRSRKQQSHFNCPLSLKAEDAGGVAGAEVGEAPAAAGDVVVVGTDGMFDNVSDDELERIVGMGVAMGFSPLNMAEVVAAFAHEAARCTYRDTPYSVEKRKQMGAASTCGKPDDITVVVAFIVS</sequence>
<dbReference type="PANTHER" id="PTHR12320:SF87">
    <property type="entry name" value="PROTEIN PHOSPHATASE 2C 24-RELATED"/>
    <property type="match status" value="1"/>
</dbReference>
<dbReference type="EMBL" id="OZ075111">
    <property type="protein sequence ID" value="CAL4886545.1"/>
    <property type="molecule type" value="Genomic_DNA"/>
</dbReference>
<keyword evidence="3" id="KW-0460">Magnesium</keyword>
<evidence type="ECO:0000256" key="1">
    <source>
        <dbReference type="ARBA" id="ARBA00047761"/>
    </source>
</evidence>
<feature type="domain" description="PPM-type phosphatase" evidence="5">
    <location>
        <begin position="84"/>
        <end position="325"/>
    </location>
</feature>
<comment type="cofactor">
    <cofactor evidence="3">
        <name>Mg(2+)</name>
        <dbReference type="ChEBI" id="CHEBI:18420"/>
    </cofactor>
</comment>
<keyword evidence="3" id="KW-0904">Protein phosphatase</keyword>
<dbReference type="AlphaFoldDB" id="A0ABC8V9Q6"/>
<comment type="similarity">
    <text evidence="3">Belongs to the PP2C family.</text>
</comment>
<evidence type="ECO:0000259" key="5">
    <source>
        <dbReference type="PROSITE" id="PS51746"/>
    </source>
</evidence>
<dbReference type="PROSITE" id="PS51746">
    <property type="entry name" value="PPM_2"/>
    <property type="match status" value="1"/>
</dbReference>
<dbReference type="GO" id="GO:0046872">
    <property type="term" value="F:metal ion binding"/>
    <property type="evidence" value="ECO:0007669"/>
    <property type="project" value="UniProtKB-UniRule"/>
</dbReference>
<dbReference type="SUPFAM" id="SSF81606">
    <property type="entry name" value="PP2C-like"/>
    <property type="match status" value="1"/>
</dbReference>
<keyword evidence="3" id="KW-0479">Metal-binding</keyword>
<evidence type="ECO:0000256" key="4">
    <source>
        <dbReference type="SAM" id="MobiDB-lite"/>
    </source>
</evidence>
<reference evidence="6" key="1">
    <citation type="submission" date="2024-10" db="EMBL/GenBank/DDBJ databases">
        <authorList>
            <person name="Ryan C."/>
        </authorList>
    </citation>
    <scope>NUCLEOTIDE SEQUENCE [LARGE SCALE GENOMIC DNA]</scope>
</reference>
<proteinExistence type="inferred from homology"/>
<keyword evidence="3" id="KW-0464">Manganese</keyword>
<evidence type="ECO:0000313" key="6">
    <source>
        <dbReference type="EMBL" id="CAL4886545.1"/>
    </source>
</evidence>
<evidence type="ECO:0000256" key="2">
    <source>
        <dbReference type="ARBA" id="ARBA00048336"/>
    </source>
</evidence>
<comment type="catalytic activity">
    <reaction evidence="2 3">
        <text>O-phospho-L-threonyl-[protein] + H2O = L-threonyl-[protein] + phosphate</text>
        <dbReference type="Rhea" id="RHEA:47004"/>
        <dbReference type="Rhea" id="RHEA-COMP:11060"/>
        <dbReference type="Rhea" id="RHEA-COMP:11605"/>
        <dbReference type="ChEBI" id="CHEBI:15377"/>
        <dbReference type="ChEBI" id="CHEBI:30013"/>
        <dbReference type="ChEBI" id="CHEBI:43474"/>
        <dbReference type="ChEBI" id="CHEBI:61977"/>
        <dbReference type="EC" id="3.1.3.16"/>
    </reaction>
</comment>
<gene>
    <name evidence="6" type="ORF">URODEC1_LOCUS1208</name>
</gene>
<evidence type="ECO:0000256" key="3">
    <source>
        <dbReference type="RuleBase" id="RU366020"/>
    </source>
</evidence>
<protein>
    <recommendedName>
        <fullName evidence="3">Protein phosphatase</fullName>
        <ecNumber evidence="3">3.1.3.16</ecNumber>
    </recommendedName>
</protein>
<dbReference type="InterPro" id="IPR001932">
    <property type="entry name" value="PPM-type_phosphatase-like_dom"/>
</dbReference>
<accession>A0ABC8V9Q6</accession>
<keyword evidence="7" id="KW-1185">Reference proteome</keyword>
<dbReference type="SMART" id="SM00332">
    <property type="entry name" value="PP2Cc"/>
    <property type="match status" value="1"/>
</dbReference>
<feature type="region of interest" description="Disordered" evidence="4">
    <location>
        <begin position="49"/>
        <end position="82"/>
    </location>
</feature>
<name>A0ABC8V9Q6_9POAL</name>
<dbReference type="InterPro" id="IPR036457">
    <property type="entry name" value="PPM-type-like_dom_sf"/>
</dbReference>
<dbReference type="GO" id="GO:0004722">
    <property type="term" value="F:protein serine/threonine phosphatase activity"/>
    <property type="evidence" value="ECO:0007669"/>
    <property type="project" value="UniProtKB-EC"/>
</dbReference>
<dbReference type="InterPro" id="IPR039123">
    <property type="entry name" value="PPTC7"/>
</dbReference>
<organism evidence="6 7">
    <name type="scientific">Urochloa decumbens</name>
    <dbReference type="NCBI Taxonomy" id="240449"/>
    <lineage>
        <taxon>Eukaryota</taxon>
        <taxon>Viridiplantae</taxon>
        <taxon>Streptophyta</taxon>
        <taxon>Embryophyta</taxon>
        <taxon>Tracheophyta</taxon>
        <taxon>Spermatophyta</taxon>
        <taxon>Magnoliopsida</taxon>
        <taxon>Liliopsida</taxon>
        <taxon>Poales</taxon>
        <taxon>Poaceae</taxon>
        <taxon>PACMAD clade</taxon>
        <taxon>Panicoideae</taxon>
        <taxon>Panicodae</taxon>
        <taxon>Paniceae</taxon>
        <taxon>Melinidinae</taxon>
        <taxon>Urochloa</taxon>
    </lineage>
</organism>
<dbReference type="Proteomes" id="UP001497457">
    <property type="component" value="Chromosome 1b"/>
</dbReference>